<comment type="similarity">
    <text evidence="1 6">Belongs to the NusB family.</text>
</comment>
<dbReference type="SUPFAM" id="SSF48013">
    <property type="entry name" value="NusB-like"/>
    <property type="match status" value="1"/>
</dbReference>
<evidence type="ECO:0000256" key="5">
    <source>
        <dbReference type="ARBA" id="ARBA00023163"/>
    </source>
</evidence>
<evidence type="ECO:0000256" key="3">
    <source>
        <dbReference type="ARBA" id="ARBA00022884"/>
    </source>
</evidence>
<comment type="caution">
    <text evidence="8">The sequence shown here is derived from an EMBL/GenBank/DDBJ whole genome shotgun (WGS) entry which is preliminary data.</text>
</comment>
<evidence type="ECO:0000256" key="4">
    <source>
        <dbReference type="ARBA" id="ARBA00023015"/>
    </source>
</evidence>
<protein>
    <recommendedName>
        <fullName evidence="6">Transcription antitermination protein NusB</fullName>
    </recommendedName>
    <alternativeName>
        <fullName evidence="6">Antitermination factor NusB</fullName>
    </alternativeName>
</protein>
<reference evidence="8" key="1">
    <citation type="submission" date="2022-09" db="EMBL/GenBank/DDBJ databases">
        <title>Eubacterium sp. LFL-14 isolated from human feces.</title>
        <authorList>
            <person name="Liu F."/>
        </authorList>
    </citation>
    <scope>NUCLEOTIDE SEQUENCE</scope>
    <source>
        <strain evidence="8">LFL-14</strain>
    </source>
</reference>
<evidence type="ECO:0000313" key="9">
    <source>
        <dbReference type="Proteomes" id="UP001431199"/>
    </source>
</evidence>
<dbReference type="Pfam" id="PF01029">
    <property type="entry name" value="NusB"/>
    <property type="match status" value="1"/>
</dbReference>
<dbReference type="Gene3D" id="1.10.940.10">
    <property type="entry name" value="NusB-like"/>
    <property type="match status" value="1"/>
</dbReference>
<dbReference type="PANTHER" id="PTHR11078">
    <property type="entry name" value="N UTILIZATION SUBSTANCE PROTEIN B-RELATED"/>
    <property type="match status" value="1"/>
</dbReference>
<name>A0ABT2M141_9FIRM</name>
<dbReference type="InterPro" id="IPR011605">
    <property type="entry name" value="NusB_fam"/>
</dbReference>
<dbReference type="PANTHER" id="PTHR11078:SF3">
    <property type="entry name" value="ANTITERMINATION NUSB DOMAIN-CONTAINING PROTEIN"/>
    <property type="match status" value="1"/>
</dbReference>
<keyword evidence="5 6" id="KW-0804">Transcription</keyword>
<feature type="domain" description="NusB/RsmB/TIM44" evidence="7">
    <location>
        <begin position="31"/>
        <end position="148"/>
    </location>
</feature>
<dbReference type="EMBL" id="JAODBU010000008">
    <property type="protein sequence ID" value="MCT7399237.1"/>
    <property type="molecule type" value="Genomic_DNA"/>
</dbReference>
<evidence type="ECO:0000256" key="2">
    <source>
        <dbReference type="ARBA" id="ARBA00022814"/>
    </source>
</evidence>
<keyword evidence="9" id="KW-1185">Reference proteome</keyword>
<keyword evidence="2 6" id="KW-0889">Transcription antitermination</keyword>
<dbReference type="InterPro" id="IPR035926">
    <property type="entry name" value="NusB-like_sf"/>
</dbReference>
<evidence type="ECO:0000256" key="1">
    <source>
        <dbReference type="ARBA" id="ARBA00005952"/>
    </source>
</evidence>
<dbReference type="NCBIfam" id="TIGR01951">
    <property type="entry name" value="nusB"/>
    <property type="match status" value="1"/>
</dbReference>
<sequence length="151" mass="17504">MNRTEIRENTFKLLFCKEFHSKEDMGEQYKLYMESLEDEEREKTNKIISEDSVEELIPFEDKEYIVERVNKIIDAIPEIDKAIDEVAVGWKTDRMGKVELSILRLAYYEMAMDDEVPGKVAVDQAVILAKKYGSDNAPAFINGILAKLFQE</sequence>
<evidence type="ECO:0000259" key="7">
    <source>
        <dbReference type="Pfam" id="PF01029"/>
    </source>
</evidence>
<organism evidence="8 9">
    <name type="scientific">Eubacterium album</name>
    <dbReference type="NCBI Taxonomy" id="2978477"/>
    <lineage>
        <taxon>Bacteria</taxon>
        <taxon>Bacillati</taxon>
        <taxon>Bacillota</taxon>
        <taxon>Clostridia</taxon>
        <taxon>Eubacteriales</taxon>
        <taxon>Eubacteriaceae</taxon>
        <taxon>Eubacterium</taxon>
    </lineage>
</organism>
<dbReference type="InterPro" id="IPR006027">
    <property type="entry name" value="NusB_RsmB_TIM44"/>
</dbReference>
<accession>A0ABT2M141</accession>
<comment type="function">
    <text evidence="6">Involved in transcription antitermination. Required for transcription of ribosomal RNA (rRNA) genes. Binds specifically to the boxA antiterminator sequence of the ribosomal RNA (rrn) operons.</text>
</comment>
<gene>
    <name evidence="6 8" type="primary">nusB</name>
    <name evidence="8" type="ORF">N5B56_09120</name>
</gene>
<evidence type="ECO:0000313" key="8">
    <source>
        <dbReference type="EMBL" id="MCT7399237.1"/>
    </source>
</evidence>
<keyword evidence="4 6" id="KW-0805">Transcription regulation</keyword>
<keyword evidence="3 6" id="KW-0694">RNA-binding</keyword>
<dbReference type="HAMAP" id="MF_00073">
    <property type="entry name" value="NusB"/>
    <property type="match status" value="1"/>
</dbReference>
<proteinExistence type="inferred from homology"/>
<dbReference type="Proteomes" id="UP001431199">
    <property type="component" value="Unassembled WGS sequence"/>
</dbReference>
<dbReference type="RefSeq" id="WP_260978783.1">
    <property type="nucleotide sequence ID" value="NZ_JAODBU010000008.1"/>
</dbReference>
<evidence type="ECO:0000256" key="6">
    <source>
        <dbReference type="HAMAP-Rule" id="MF_00073"/>
    </source>
</evidence>